<dbReference type="PRINTS" id="PR00811">
    <property type="entry name" value="BCTERIALGSPD"/>
</dbReference>
<evidence type="ECO:0000256" key="5">
    <source>
        <dbReference type="ARBA" id="ARBA00022729"/>
    </source>
</evidence>
<dbReference type="Pfam" id="PF03958">
    <property type="entry name" value="Secretin_N"/>
    <property type="match status" value="1"/>
</dbReference>
<feature type="domain" description="Type II/III secretion system secretin-like" evidence="14">
    <location>
        <begin position="584"/>
        <end position="738"/>
    </location>
</feature>
<protein>
    <recommendedName>
        <fullName evidence="3">Type IV pilus biogenesis and competence protein PilQ</fullName>
    </recommendedName>
</protein>
<feature type="region of interest" description="Disordered" evidence="12">
    <location>
        <begin position="135"/>
        <end position="154"/>
    </location>
</feature>
<dbReference type="Proteomes" id="UP000031637">
    <property type="component" value="Chromosome"/>
</dbReference>
<comment type="subcellular location">
    <subcellularLocation>
        <location evidence="1 11">Cell outer membrane</location>
    </subcellularLocation>
</comment>
<reference evidence="17 18" key="1">
    <citation type="journal article" date="2014" name="Syst. Appl. Microbiol.">
        <title>Complete genomes of freshwater sulfur oxidizers Sulfuricella denitrificans skB26 and Sulfuritalea hydrogenivorans sk43H: genetic insights into the sulfur oxidation pathway of betaproteobacteria.</title>
        <authorList>
            <person name="Watanabe T."/>
            <person name="Kojima H."/>
            <person name="Fukui M."/>
        </authorList>
    </citation>
    <scope>NUCLEOTIDE SEQUENCE [LARGE SCALE GENOMIC DNA]</scope>
    <source>
        <strain evidence="17">DSM22779</strain>
    </source>
</reference>
<dbReference type="InterPro" id="IPR004846">
    <property type="entry name" value="T2SS/T3SS_dom"/>
</dbReference>
<dbReference type="InterPro" id="IPR005644">
    <property type="entry name" value="NolW-like"/>
</dbReference>
<dbReference type="GO" id="GO:0009306">
    <property type="term" value="P:protein secretion"/>
    <property type="evidence" value="ECO:0007669"/>
    <property type="project" value="InterPro"/>
</dbReference>
<dbReference type="Pfam" id="PF00263">
    <property type="entry name" value="Secretin"/>
    <property type="match status" value="1"/>
</dbReference>
<keyword evidence="8" id="KW-0178">Competence</keyword>
<dbReference type="InterPro" id="IPR001775">
    <property type="entry name" value="GspD/PilQ"/>
</dbReference>
<dbReference type="HOGENOM" id="CLU_006756_0_2_4"/>
<dbReference type="STRING" id="1223802.SUTH_00589"/>
<evidence type="ECO:0000256" key="11">
    <source>
        <dbReference type="RuleBase" id="RU004004"/>
    </source>
</evidence>
<evidence type="ECO:0000256" key="12">
    <source>
        <dbReference type="SAM" id="MobiDB-lite"/>
    </source>
</evidence>
<dbReference type="GO" id="GO:0009279">
    <property type="term" value="C:cell outer membrane"/>
    <property type="evidence" value="ECO:0007669"/>
    <property type="project" value="UniProtKB-SubCell"/>
</dbReference>
<organism evidence="17 18">
    <name type="scientific">Sulfuritalea hydrogenivorans sk43H</name>
    <dbReference type="NCBI Taxonomy" id="1223802"/>
    <lineage>
        <taxon>Bacteria</taxon>
        <taxon>Pseudomonadati</taxon>
        <taxon>Pseudomonadota</taxon>
        <taxon>Betaproteobacteria</taxon>
        <taxon>Nitrosomonadales</taxon>
        <taxon>Sterolibacteriaceae</taxon>
        <taxon>Sulfuritalea</taxon>
    </lineage>
</organism>
<feature type="chain" id="PRO_5004794930" description="Type IV pilus biogenesis and competence protein PilQ" evidence="13">
    <location>
        <begin position="25"/>
        <end position="745"/>
    </location>
</feature>
<keyword evidence="6" id="KW-0472">Membrane</keyword>
<proteinExistence type="inferred from homology"/>
<comment type="subunit">
    <text evidence="10">Homododecamer. Tetramer of trimer.</text>
</comment>
<dbReference type="GO" id="GO:0030420">
    <property type="term" value="P:establishment of competence for transformation"/>
    <property type="evidence" value="ECO:0007669"/>
    <property type="project" value="UniProtKB-KW"/>
</dbReference>
<dbReference type="Gene3D" id="3.30.1370.120">
    <property type="match status" value="1"/>
</dbReference>
<evidence type="ECO:0000256" key="1">
    <source>
        <dbReference type="ARBA" id="ARBA00004442"/>
    </source>
</evidence>
<evidence type="ECO:0000256" key="8">
    <source>
        <dbReference type="ARBA" id="ARBA00023287"/>
    </source>
</evidence>
<evidence type="ECO:0000256" key="4">
    <source>
        <dbReference type="ARBA" id="ARBA00022448"/>
    </source>
</evidence>
<dbReference type="PANTHER" id="PTHR30604:SF1">
    <property type="entry name" value="DNA UTILIZATION PROTEIN HOFQ"/>
    <property type="match status" value="1"/>
</dbReference>
<evidence type="ECO:0000256" key="13">
    <source>
        <dbReference type="SAM" id="SignalP"/>
    </source>
</evidence>
<evidence type="ECO:0000256" key="10">
    <source>
        <dbReference type="ARBA" id="ARBA00025897"/>
    </source>
</evidence>
<dbReference type="PANTHER" id="PTHR30604">
    <property type="entry name" value="PROTEIN TRANSPORT PROTEIN HOFQ"/>
    <property type="match status" value="1"/>
</dbReference>
<sequence>MNKIHIAAVALAGFLFGLCGTTLAADNSIKQIQFSRTGDQILLKVQMAAPLKAMPGNWSVLEPPRVVIDFPGTDNQSGQTTQQIATGDLKSLNLVQTDKLTRLVLNLYRPTKFSTEIAGDVLFIKLQSQSVQASQEPAPSVYQPTQPSGGVAGTAGKPVVAADAAAIRDIVFRRGEDGQATITVDLTDGTVPIDIRRTGTGLSIELRDVELPERLQNRRDVNDFATPVSTLTSRAMGNLTRLEVAARGRWFHQAHLANNQLTIEVKPIPADEANKLVQSGQQGQKVSINFFGADAAMVLRTLADISGKNVLIDPSLNGRTVTANLDNIPYDQALEIIMAQVNSGMRVRNDIVLFGDRTVLQKRDQDTADEATRASDVAPLVAETFKLNYVKTADIVSLVNSSFASTTATATGAAAPPAGGAPAAAAAPGAVATGSPSKGMLTARGGISVHDATNQVFVRDTAAVVEAIREVIRNVDIPPKQVMIEARIVEASTGFANSLGVRMNAFNYQKNGYVIPGTNTRGVLSVSPLNTGNNIDIYGAGITPSLTTTTQIFRPSYTLAGAANFGLMLFNSAATKLISLELQAAENDTRNKTVSAPKIVTLNRKAATINNTQQVTILTGVNATTGLPIYQTFSAPLTLGVTPSVNPDNRISLELNIAKSTITNATTGSLDTNTITTSVIVENGGTVVIGGFARESDITTQDRVPFLGDLPYVGFLFKTTQKSQSRSELLVFITPRIVSEALTVR</sequence>
<dbReference type="InterPro" id="IPR051808">
    <property type="entry name" value="Type_IV_pilus_biogenesis"/>
</dbReference>
<evidence type="ECO:0000256" key="2">
    <source>
        <dbReference type="ARBA" id="ARBA00006304"/>
    </source>
</evidence>
<dbReference type="PROSITE" id="PS00875">
    <property type="entry name" value="T2SP_D"/>
    <property type="match status" value="1"/>
</dbReference>
<evidence type="ECO:0000313" key="17">
    <source>
        <dbReference type="EMBL" id="BAO28403.1"/>
    </source>
</evidence>
<comment type="function">
    <text evidence="9">Required for type IV pilus biogenesis and competence. Could function as a pore for exit of the pilus but also as a channel for entry of heme and antimicrobial agents and uptake of transforming DNA.</text>
</comment>
<keyword evidence="18" id="KW-1185">Reference proteome</keyword>
<dbReference type="InterPro" id="IPR038591">
    <property type="entry name" value="NolW-like_sf"/>
</dbReference>
<evidence type="ECO:0000256" key="9">
    <source>
        <dbReference type="ARBA" id="ARBA00024678"/>
    </source>
</evidence>
<dbReference type="Pfam" id="PF11741">
    <property type="entry name" value="AMIN"/>
    <property type="match status" value="2"/>
</dbReference>
<evidence type="ECO:0000256" key="7">
    <source>
        <dbReference type="ARBA" id="ARBA00023237"/>
    </source>
</evidence>
<dbReference type="InterPro" id="IPR004845">
    <property type="entry name" value="T2SS_GspD_CS"/>
</dbReference>
<feature type="domain" description="NolW-like" evidence="15">
    <location>
        <begin position="383"/>
        <end position="481"/>
    </location>
</feature>
<gene>
    <name evidence="17" type="ORF">SUTH_00589</name>
</gene>
<feature type="domain" description="AMIN" evidence="16">
    <location>
        <begin position="32"/>
        <end position="116"/>
    </location>
</feature>
<dbReference type="Gene3D" id="2.60.40.3500">
    <property type="match status" value="1"/>
</dbReference>
<dbReference type="EMBL" id="AP012547">
    <property type="protein sequence ID" value="BAO28403.1"/>
    <property type="molecule type" value="Genomic_DNA"/>
</dbReference>
<feature type="domain" description="AMIN" evidence="16">
    <location>
        <begin position="169"/>
        <end position="264"/>
    </location>
</feature>
<feature type="compositionally biased region" description="Polar residues" evidence="12">
    <location>
        <begin position="135"/>
        <end position="148"/>
    </location>
</feature>
<dbReference type="AlphaFoldDB" id="W0SFC8"/>
<name>W0SFC8_9PROT</name>
<dbReference type="InterPro" id="IPR021731">
    <property type="entry name" value="AMIN_dom"/>
</dbReference>
<accession>W0SFC8</accession>
<evidence type="ECO:0000259" key="15">
    <source>
        <dbReference type="Pfam" id="PF03958"/>
    </source>
</evidence>
<keyword evidence="5 13" id="KW-0732">Signal</keyword>
<evidence type="ECO:0000259" key="14">
    <source>
        <dbReference type="Pfam" id="PF00263"/>
    </source>
</evidence>
<evidence type="ECO:0000259" key="16">
    <source>
        <dbReference type="Pfam" id="PF11741"/>
    </source>
</evidence>
<keyword evidence="4 11" id="KW-0813">Transport</keyword>
<comment type="similarity">
    <text evidence="2">Belongs to the bacterial secretin family. PilQ subfamily.</text>
</comment>
<keyword evidence="7" id="KW-0998">Cell outer membrane</keyword>
<dbReference type="NCBIfam" id="TIGR02515">
    <property type="entry name" value="IV_pilus_PilQ"/>
    <property type="match status" value="1"/>
</dbReference>
<dbReference type="Gene3D" id="3.30.1370.130">
    <property type="match status" value="1"/>
</dbReference>
<dbReference type="KEGG" id="shd:SUTH_00589"/>
<dbReference type="RefSeq" id="WP_041096955.1">
    <property type="nucleotide sequence ID" value="NZ_AP012547.1"/>
</dbReference>
<evidence type="ECO:0000256" key="3">
    <source>
        <dbReference type="ARBA" id="ARBA00014124"/>
    </source>
</evidence>
<evidence type="ECO:0000256" key="6">
    <source>
        <dbReference type="ARBA" id="ARBA00023136"/>
    </source>
</evidence>
<evidence type="ECO:0000313" key="18">
    <source>
        <dbReference type="Proteomes" id="UP000031637"/>
    </source>
</evidence>
<dbReference type="Gene3D" id="2.60.40.3470">
    <property type="match status" value="1"/>
</dbReference>
<feature type="signal peptide" evidence="13">
    <location>
        <begin position="1"/>
        <end position="24"/>
    </location>
</feature>
<dbReference type="InterPro" id="IPR013355">
    <property type="entry name" value="Pilus_4_PilQ"/>
</dbReference>